<reference evidence="3" key="1">
    <citation type="submission" date="2023-10" db="EMBL/GenBank/DDBJ databases">
        <authorList>
            <person name="Chen Y."/>
            <person name="Shah S."/>
            <person name="Dougan E. K."/>
            <person name="Thang M."/>
            <person name="Chan C."/>
        </authorList>
    </citation>
    <scope>NUCLEOTIDE SEQUENCE [LARGE SCALE GENOMIC DNA]</scope>
</reference>
<feature type="compositionally biased region" description="Polar residues" evidence="1">
    <location>
        <begin position="186"/>
        <end position="196"/>
    </location>
</feature>
<keyword evidence="4" id="KW-1185">Reference proteome</keyword>
<name>A0ABN9U5V5_9DINO</name>
<evidence type="ECO:0008006" key="5">
    <source>
        <dbReference type="Google" id="ProtNLM"/>
    </source>
</evidence>
<comment type="caution">
    <text evidence="3">The sequence shown here is derived from an EMBL/GenBank/DDBJ whole genome shotgun (WGS) entry which is preliminary data.</text>
</comment>
<feature type="region of interest" description="Disordered" evidence="1">
    <location>
        <begin position="186"/>
        <end position="232"/>
    </location>
</feature>
<dbReference type="Proteomes" id="UP001189429">
    <property type="component" value="Unassembled WGS sequence"/>
</dbReference>
<evidence type="ECO:0000256" key="2">
    <source>
        <dbReference type="SAM" id="SignalP"/>
    </source>
</evidence>
<evidence type="ECO:0000313" key="4">
    <source>
        <dbReference type="Proteomes" id="UP001189429"/>
    </source>
</evidence>
<organism evidence="3 4">
    <name type="scientific">Prorocentrum cordatum</name>
    <dbReference type="NCBI Taxonomy" id="2364126"/>
    <lineage>
        <taxon>Eukaryota</taxon>
        <taxon>Sar</taxon>
        <taxon>Alveolata</taxon>
        <taxon>Dinophyceae</taxon>
        <taxon>Prorocentrales</taxon>
        <taxon>Prorocentraceae</taxon>
        <taxon>Prorocentrum</taxon>
    </lineage>
</organism>
<keyword evidence="2" id="KW-0732">Signal</keyword>
<feature type="signal peptide" evidence="2">
    <location>
        <begin position="1"/>
        <end position="20"/>
    </location>
</feature>
<evidence type="ECO:0000313" key="3">
    <source>
        <dbReference type="EMBL" id="CAK0854191.1"/>
    </source>
</evidence>
<dbReference type="EMBL" id="CAUYUJ010015459">
    <property type="protein sequence ID" value="CAK0854191.1"/>
    <property type="molecule type" value="Genomic_DNA"/>
</dbReference>
<sequence length="232" mass="25110">MKFAARCDVLAIRCLLEVLAGPENMINNRATSKGRVEASVLLGRRAAGRITATYTVSTGNIQVQGPAAVLEEAMDNLQALDSIFHHLLTVGTEGVPAAPVGLENVVDGLPEEPYTCYVEAASELEQEDTVSVTSAWKPLQTVPSEEGYTTAIEKIMNEGLEQLKDYPTWREKFVRTMVERFGAALPSSSDWETVSSPGGAYTSPKLDDEDMGNGDTRGARTTLRSASRRSAR</sequence>
<accession>A0ABN9U5V5</accession>
<protein>
    <recommendedName>
        <fullName evidence="5">F-actin-capping protein subunit alpha</fullName>
    </recommendedName>
</protein>
<feature type="chain" id="PRO_5045749311" description="F-actin-capping protein subunit alpha" evidence="2">
    <location>
        <begin position="21"/>
        <end position="232"/>
    </location>
</feature>
<gene>
    <name evidence="3" type="ORF">PCOR1329_LOCUS45389</name>
</gene>
<evidence type="ECO:0000256" key="1">
    <source>
        <dbReference type="SAM" id="MobiDB-lite"/>
    </source>
</evidence>
<proteinExistence type="predicted"/>